<dbReference type="InterPro" id="IPR052368">
    <property type="entry name" value="2-oxoacid_oxidoreductase"/>
</dbReference>
<evidence type="ECO:0000313" key="6">
    <source>
        <dbReference type="Proteomes" id="UP000002366"/>
    </source>
</evidence>
<gene>
    <name evidence="5" type="ordered locus">Amico_0512</name>
</gene>
<proteinExistence type="predicted"/>
<dbReference type="HOGENOM" id="CLU_017038_0_1_0"/>
<keyword evidence="5" id="KW-0670">Pyruvate</keyword>
<evidence type="ECO:0000313" key="5">
    <source>
        <dbReference type="EMBL" id="ADE56649.1"/>
    </source>
</evidence>
<keyword evidence="2" id="KW-1133">Transmembrane helix</keyword>
<keyword evidence="2" id="KW-0812">Transmembrane</keyword>
<reference evidence="5 6" key="1">
    <citation type="journal article" date="2010" name="Stand. Genomic Sci.">
        <title>Complete genome sequence of Aminobacterium colombiense type strain (ALA-1).</title>
        <authorList>
            <person name="Chertkov O."/>
            <person name="Sikorski J."/>
            <person name="Brambilla E."/>
            <person name="Lapidus A."/>
            <person name="Copeland A."/>
            <person name="Glavina Del Rio T."/>
            <person name="Nolan M."/>
            <person name="Lucas S."/>
            <person name="Tice H."/>
            <person name="Cheng J.F."/>
            <person name="Han C."/>
            <person name="Detter J.C."/>
            <person name="Bruce D."/>
            <person name="Tapia R."/>
            <person name="Goodwin L."/>
            <person name="Pitluck S."/>
            <person name="Liolios K."/>
            <person name="Ivanova N."/>
            <person name="Mavromatis K."/>
            <person name="Ovchinnikova G."/>
            <person name="Pati A."/>
            <person name="Chen A."/>
            <person name="Palaniappan K."/>
            <person name="Land M."/>
            <person name="Hauser L."/>
            <person name="Chang Y.J."/>
            <person name="Jeffries C.D."/>
            <person name="Spring S."/>
            <person name="Rohde M."/>
            <person name="Goker M."/>
            <person name="Bristow J."/>
            <person name="Eisen J.A."/>
            <person name="Markowitz V."/>
            <person name="Hugenholtz P."/>
            <person name="Kyrpides N.C."/>
            <person name="Klenk H.P."/>
        </authorList>
    </citation>
    <scope>NUCLEOTIDE SEQUENCE [LARGE SCALE GENOMIC DNA]</scope>
    <source>
        <strain evidence="6">DSM 12261 / ALA-1</strain>
    </source>
</reference>
<sequence length="429" mass="47360">MLKILSAMYVIYLTFSIAHVITYFTLFKKKENIVCQYKLKGALSMGTSDENKQSRVLSGVHFMLGNYACVEGALAAGCDFFAGYPITPANEISERMSQRLPAVGGHFLQGEDELCSIYAISGASLAGAKAMTATASAGYNYMQEGIGYAVAIEAPIVIVDVQRCRGENFATQADVMQMRWGVSGDHEMIVLAPSSVQELFDYTVRAFNLAEQYRTPVVVMSETTIALMRERLSIPEASDIPIVHRKRTTASPEEYMPFKADPFGVPDFAELGEGYHTIYSLNPHDEKGSIDWDPDVFERLYKRITGKIWENRHSISTTQTFNMGDADVALIAYGSEVRPCLDAMDLAREKGMKVGVLKLDAVWPVPEEAIRDVAKNVGTVISVEMNIGKYAGEIERVCGGLCKTARATRNRGLIHSPQEIVTVIEEVWA</sequence>
<dbReference type="SUPFAM" id="SSF52518">
    <property type="entry name" value="Thiamin diphosphate-binding fold (THDP-binding)"/>
    <property type="match status" value="1"/>
</dbReference>
<feature type="domain" description="Pyruvate:ferredoxin oxidoreductase core" evidence="4">
    <location>
        <begin position="326"/>
        <end position="399"/>
    </location>
</feature>
<dbReference type="AlphaFoldDB" id="D5EDL7"/>
<protein>
    <submittedName>
        <fullName evidence="5">Pyruvate flavodoxin/ferredoxin oxidoreductase domain protein</fullName>
    </submittedName>
</protein>
<dbReference type="PANTHER" id="PTHR43088">
    <property type="entry name" value="SUBUNIT OF PYRUVATE:FLAVODOXIN OXIDOREDUCTASE-RELATED"/>
    <property type="match status" value="1"/>
</dbReference>
<name>D5EDL7_AMICL</name>
<keyword evidence="2" id="KW-0472">Membrane</keyword>
<dbReference type="InterPro" id="IPR009014">
    <property type="entry name" value="Transketo_C/PFOR_II"/>
</dbReference>
<dbReference type="InterPro" id="IPR029061">
    <property type="entry name" value="THDP-binding"/>
</dbReference>
<dbReference type="InterPro" id="IPR033412">
    <property type="entry name" value="PFOR_II"/>
</dbReference>
<dbReference type="InterPro" id="IPR002880">
    <property type="entry name" value="Pyrv_Fd/Flavodoxin_OxRdtase_N"/>
</dbReference>
<dbReference type="PANTHER" id="PTHR43088:SF1">
    <property type="entry name" value="SUBUNIT OF PYRUVATE:FLAVODOXIN OXIDOREDUCTASE"/>
    <property type="match status" value="1"/>
</dbReference>
<dbReference type="EMBL" id="CP001997">
    <property type="protein sequence ID" value="ADE56649.1"/>
    <property type="molecule type" value="Genomic_DNA"/>
</dbReference>
<evidence type="ECO:0000256" key="2">
    <source>
        <dbReference type="SAM" id="Phobius"/>
    </source>
</evidence>
<evidence type="ECO:0000256" key="1">
    <source>
        <dbReference type="ARBA" id="ARBA00023002"/>
    </source>
</evidence>
<dbReference type="SUPFAM" id="SSF52922">
    <property type="entry name" value="TK C-terminal domain-like"/>
    <property type="match status" value="1"/>
</dbReference>
<feature type="transmembrane region" description="Helical" evidence="2">
    <location>
        <begin position="7"/>
        <end position="26"/>
    </location>
</feature>
<dbReference type="Pfam" id="PF01855">
    <property type="entry name" value="POR_N"/>
    <property type="match status" value="1"/>
</dbReference>
<accession>D5EDL7</accession>
<dbReference type="NCBIfam" id="NF006412">
    <property type="entry name" value="PRK08659.1"/>
    <property type="match status" value="1"/>
</dbReference>
<dbReference type="Gene3D" id="3.40.50.920">
    <property type="match status" value="1"/>
</dbReference>
<feature type="domain" description="Pyruvate flavodoxin/ferredoxin oxidoreductase pyrimidine binding" evidence="3">
    <location>
        <begin position="71"/>
        <end position="256"/>
    </location>
</feature>
<keyword evidence="6" id="KW-1185">Reference proteome</keyword>
<dbReference type="eggNOG" id="COG0674">
    <property type="taxonomic scope" value="Bacteria"/>
</dbReference>
<evidence type="ECO:0000259" key="3">
    <source>
        <dbReference type="Pfam" id="PF01855"/>
    </source>
</evidence>
<dbReference type="CDD" id="cd07034">
    <property type="entry name" value="TPP_PYR_PFOR_IOR-alpha_like"/>
    <property type="match status" value="1"/>
</dbReference>
<organism evidence="5 6">
    <name type="scientific">Aminobacterium colombiense (strain DSM 12261 / ALA-1)</name>
    <dbReference type="NCBI Taxonomy" id="572547"/>
    <lineage>
        <taxon>Bacteria</taxon>
        <taxon>Thermotogati</taxon>
        <taxon>Synergistota</taxon>
        <taxon>Synergistia</taxon>
        <taxon>Synergistales</taxon>
        <taxon>Aminobacteriaceae</taxon>
        <taxon>Aminobacterium</taxon>
    </lineage>
</organism>
<keyword evidence="1" id="KW-0560">Oxidoreductase</keyword>
<dbReference type="Proteomes" id="UP000002366">
    <property type="component" value="Chromosome"/>
</dbReference>
<dbReference type="GO" id="GO:0016491">
    <property type="term" value="F:oxidoreductase activity"/>
    <property type="evidence" value="ECO:0007669"/>
    <property type="project" value="UniProtKB-KW"/>
</dbReference>
<dbReference type="Gene3D" id="3.40.50.970">
    <property type="match status" value="1"/>
</dbReference>
<dbReference type="STRING" id="572547.Amico_0512"/>
<evidence type="ECO:0000259" key="4">
    <source>
        <dbReference type="Pfam" id="PF17147"/>
    </source>
</evidence>
<dbReference type="Pfam" id="PF17147">
    <property type="entry name" value="PFOR_II"/>
    <property type="match status" value="1"/>
</dbReference>
<dbReference type="KEGG" id="aco:Amico_0512"/>